<protein>
    <submittedName>
        <fullName evidence="1">Uncharacterized protein</fullName>
    </submittedName>
</protein>
<accession>A0A8S5RC13</accession>
<evidence type="ECO:0000313" key="1">
    <source>
        <dbReference type="EMBL" id="DAE28682.1"/>
    </source>
</evidence>
<sequence>MNDWIKKMNEMFEENAYTNAGRVTVYYCENAKCILVSVCNNTSIIKDIDRLNDFGLMMECIVAVKNLY</sequence>
<organism evidence="1">
    <name type="scientific">virus sp. ctmTa7</name>
    <dbReference type="NCBI Taxonomy" id="2828255"/>
    <lineage>
        <taxon>Viruses</taxon>
    </lineage>
</organism>
<reference evidence="1" key="1">
    <citation type="journal article" date="2021" name="Proc. Natl. Acad. Sci. U.S.A.">
        <title>A Catalog of Tens of Thousands of Viruses from Human Metagenomes Reveals Hidden Associations with Chronic Diseases.</title>
        <authorList>
            <person name="Tisza M.J."/>
            <person name="Buck C.B."/>
        </authorList>
    </citation>
    <scope>NUCLEOTIDE SEQUENCE</scope>
    <source>
        <strain evidence="1">CtmTa7</strain>
    </source>
</reference>
<dbReference type="EMBL" id="BK059091">
    <property type="protein sequence ID" value="DAE28682.1"/>
    <property type="molecule type" value="Genomic_DNA"/>
</dbReference>
<name>A0A8S5RC13_9VIRU</name>
<proteinExistence type="predicted"/>